<evidence type="ECO:0000256" key="1">
    <source>
        <dbReference type="SAM" id="Phobius"/>
    </source>
</evidence>
<feature type="domain" description="Secretion system C-terminal sorting" evidence="2">
    <location>
        <begin position="285"/>
        <end position="351"/>
    </location>
</feature>
<evidence type="ECO:0000313" key="3">
    <source>
        <dbReference type="EMBL" id="HHJ52439.1"/>
    </source>
</evidence>
<dbReference type="Pfam" id="PF18962">
    <property type="entry name" value="Por_Secre_tail"/>
    <property type="match status" value="1"/>
</dbReference>
<protein>
    <submittedName>
        <fullName evidence="3">T9SS type A sorting domain-containing protein</fullName>
    </submittedName>
</protein>
<dbReference type="InterPro" id="IPR026444">
    <property type="entry name" value="Secre_tail"/>
</dbReference>
<dbReference type="NCBIfam" id="TIGR04183">
    <property type="entry name" value="Por_Secre_tail"/>
    <property type="match status" value="1"/>
</dbReference>
<evidence type="ECO:0000259" key="2">
    <source>
        <dbReference type="Pfam" id="PF18962"/>
    </source>
</evidence>
<organism evidence="3">
    <name type="scientific">Caldithrix abyssi</name>
    <dbReference type="NCBI Taxonomy" id="187145"/>
    <lineage>
        <taxon>Bacteria</taxon>
        <taxon>Pseudomonadati</taxon>
        <taxon>Calditrichota</taxon>
        <taxon>Calditrichia</taxon>
        <taxon>Calditrichales</taxon>
        <taxon>Calditrichaceae</taxon>
        <taxon>Caldithrix</taxon>
    </lineage>
</organism>
<comment type="caution">
    <text evidence="3">The sequence shown here is derived from an EMBL/GenBank/DDBJ whole genome shotgun (WGS) entry which is preliminary data.</text>
</comment>
<dbReference type="EMBL" id="DROD01000307">
    <property type="protein sequence ID" value="HHJ52439.1"/>
    <property type="molecule type" value="Genomic_DNA"/>
</dbReference>
<sequence>MRQFGFSYVPCYILDTSYQTYGGDMKRFVTIFVASLFICVTALTAGTPEIDGIFDGEEVWGAPVAVADGVPGWSDVNIDKLYVTYDDSYVYFAGLFVPGGEPAPWMRAAFDFNVKADGGPYDPWGDAVIYDYQPADQKPDFVIVGRLGDDSNWAEIRSWDGNDWDNGAGVNHFSTDMAWSVDLNCIEARISKDSLGTATVMDVQFYVSGNNYSEHGTFDACPDDSVTPDWYTPTPLDNYALDVSISTSSDIAANPENPVRDFVLYQNSPNPFGERGSLRGNPSTTIRYQLNKSDRVRLTVYNLLGQAVRVLVNEKQSAGTHQVRFDPGDLVSGVYFYRLETGKGSSQFKKMLLVR</sequence>
<gene>
    <name evidence="3" type="ORF">ENJ89_04530</name>
</gene>
<dbReference type="Proteomes" id="UP000886124">
    <property type="component" value="Unassembled WGS sequence"/>
</dbReference>
<keyword evidence="1" id="KW-0812">Transmembrane</keyword>
<reference evidence="3" key="1">
    <citation type="journal article" date="2020" name="mSystems">
        <title>Genome- and Community-Level Interaction Insights into Carbon Utilization and Element Cycling Functions of Hydrothermarchaeota in Hydrothermal Sediment.</title>
        <authorList>
            <person name="Zhou Z."/>
            <person name="Liu Y."/>
            <person name="Xu W."/>
            <person name="Pan J."/>
            <person name="Luo Z.H."/>
            <person name="Li M."/>
        </authorList>
    </citation>
    <scope>NUCLEOTIDE SEQUENCE [LARGE SCALE GENOMIC DNA]</scope>
    <source>
        <strain evidence="3">HyVt-527</strain>
    </source>
</reference>
<dbReference type="AlphaFoldDB" id="A0A7V5UEP1"/>
<proteinExistence type="predicted"/>
<accession>A0A7V5UEP1</accession>
<keyword evidence="1" id="KW-1133">Transmembrane helix</keyword>
<name>A0A7V5UEP1_CALAY</name>
<feature type="transmembrane region" description="Helical" evidence="1">
    <location>
        <begin position="28"/>
        <end position="46"/>
    </location>
</feature>
<keyword evidence="1" id="KW-0472">Membrane</keyword>
<dbReference type="Gene3D" id="2.60.40.4070">
    <property type="match status" value="1"/>
</dbReference>